<evidence type="ECO:0000313" key="2">
    <source>
        <dbReference type="EMBL" id="VVM35884.1"/>
    </source>
</evidence>
<dbReference type="Proteomes" id="UP000325607">
    <property type="component" value="Unassembled WGS sequence"/>
</dbReference>
<organism evidence="2 3">
    <name type="scientific">Pseudomonas fluorescens</name>
    <dbReference type="NCBI Taxonomy" id="294"/>
    <lineage>
        <taxon>Bacteria</taxon>
        <taxon>Pseudomonadati</taxon>
        <taxon>Pseudomonadota</taxon>
        <taxon>Gammaproteobacteria</taxon>
        <taxon>Pseudomonadales</taxon>
        <taxon>Pseudomonadaceae</taxon>
        <taxon>Pseudomonas</taxon>
    </lineage>
</organism>
<dbReference type="RefSeq" id="WP_224787638.1">
    <property type="nucleotide sequence ID" value="NZ_CABVGX010000001.1"/>
</dbReference>
<reference evidence="2 3" key="1">
    <citation type="submission" date="2019-09" db="EMBL/GenBank/DDBJ databases">
        <authorList>
            <person name="Chandra G."/>
            <person name="Truman W A."/>
        </authorList>
    </citation>
    <scope>NUCLEOTIDE SEQUENCE [LARGE SCALE GENOMIC DNA]</scope>
    <source>
        <strain evidence="2">PS645</strain>
    </source>
</reference>
<protein>
    <submittedName>
        <fullName evidence="2">Uncharacterized protein</fullName>
    </submittedName>
</protein>
<accession>A0A5E6P275</accession>
<dbReference type="AlphaFoldDB" id="A0A5E6P275"/>
<feature type="compositionally biased region" description="Pro residues" evidence="1">
    <location>
        <begin position="92"/>
        <end position="103"/>
    </location>
</feature>
<evidence type="ECO:0000313" key="3">
    <source>
        <dbReference type="Proteomes" id="UP000325607"/>
    </source>
</evidence>
<sequence>MNKTDAKRIAETITTDQLETMFEGAKAGITNWEQVSAVNPGMTKGTAWNILSSGLKSVGGPRARALAITNMIWEFGDFLDDSLKPAKKKLQPSPPPYHQQPNF</sequence>
<feature type="region of interest" description="Disordered" evidence="1">
    <location>
        <begin position="84"/>
        <end position="103"/>
    </location>
</feature>
<name>A0A5E6P275_PSEFL</name>
<dbReference type="EMBL" id="CABVGX010000001">
    <property type="protein sequence ID" value="VVM35884.1"/>
    <property type="molecule type" value="Genomic_DNA"/>
</dbReference>
<gene>
    <name evidence="2" type="ORF">PS645_00019</name>
</gene>
<proteinExistence type="predicted"/>
<evidence type="ECO:0000256" key="1">
    <source>
        <dbReference type="SAM" id="MobiDB-lite"/>
    </source>
</evidence>